<keyword evidence="7" id="KW-0501">Molybdenum cofactor biosynthesis</keyword>
<feature type="compositionally biased region" description="Polar residues" evidence="8">
    <location>
        <begin position="1"/>
        <end position="14"/>
    </location>
</feature>
<keyword evidence="5" id="KW-0460">Magnesium</keyword>
<dbReference type="OrthoDB" id="20872at2759"/>
<dbReference type="SUPFAM" id="SSF53448">
    <property type="entry name" value="Nucleotide-diphospho-sugar transferases"/>
    <property type="match status" value="1"/>
</dbReference>
<dbReference type="CDD" id="cd02503">
    <property type="entry name" value="MobA"/>
    <property type="match status" value="1"/>
</dbReference>
<dbReference type="GO" id="GO:0006777">
    <property type="term" value="P:Mo-molybdopterin cofactor biosynthetic process"/>
    <property type="evidence" value="ECO:0007669"/>
    <property type="project" value="UniProtKB-KW"/>
</dbReference>
<dbReference type="InterPro" id="IPR025877">
    <property type="entry name" value="MobA-like_NTP_Trfase"/>
</dbReference>
<dbReference type="InterPro" id="IPR029044">
    <property type="entry name" value="Nucleotide-diphossugar_trans"/>
</dbReference>
<proteinExistence type="predicted"/>
<evidence type="ECO:0000313" key="10">
    <source>
        <dbReference type="EMBL" id="GIJ88113.1"/>
    </source>
</evidence>
<feature type="domain" description="MobA-like NTP transferase" evidence="9">
    <location>
        <begin position="100"/>
        <end position="274"/>
    </location>
</feature>
<keyword evidence="11" id="KW-1185">Reference proteome</keyword>
<dbReference type="GO" id="GO:0005525">
    <property type="term" value="F:GTP binding"/>
    <property type="evidence" value="ECO:0007669"/>
    <property type="project" value="UniProtKB-KW"/>
</dbReference>
<evidence type="ECO:0000256" key="5">
    <source>
        <dbReference type="ARBA" id="ARBA00022842"/>
    </source>
</evidence>
<protein>
    <recommendedName>
        <fullName evidence="9">MobA-like NTP transferase domain-containing protein</fullName>
    </recommendedName>
</protein>
<evidence type="ECO:0000256" key="3">
    <source>
        <dbReference type="ARBA" id="ARBA00022723"/>
    </source>
</evidence>
<feature type="compositionally biased region" description="Low complexity" evidence="8">
    <location>
        <begin position="15"/>
        <end position="27"/>
    </location>
</feature>
<dbReference type="EMBL" id="BHVY01000004">
    <property type="protein sequence ID" value="GIJ88113.1"/>
    <property type="molecule type" value="Genomic_DNA"/>
</dbReference>
<evidence type="ECO:0000256" key="7">
    <source>
        <dbReference type="ARBA" id="ARBA00023150"/>
    </source>
</evidence>
<evidence type="ECO:0000313" key="11">
    <source>
        <dbReference type="Proteomes" id="UP001043456"/>
    </source>
</evidence>
<comment type="caution">
    <text evidence="10">The sequence shown here is derived from an EMBL/GenBank/DDBJ whole genome shotgun (WGS) entry which is preliminary data.</text>
</comment>
<name>A0A9P3BGX4_9EURO</name>
<dbReference type="Gene3D" id="3.90.550.10">
    <property type="entry name" value="Spore Coat Polysaccharide Biosynthesis Protein SpsA, Chain A"/>
    <property type="match status" value="1"/>
</dbReference>
<sequence>MSQPPSFQRDPTQASNVVDSSEVSDQSQAKDTSQAPAFGGPGAKATAPETSKPHSSKILNKLDPRFDSDVDNQQFTLSRICIQENPTSTLISSMPTLKPLLLAGGHSSRMGTRKELLRVVDDVPLFVHLLINLREACPESDVVFLSLRHPDSLKAIENDRHISAVTNRQLILTHGATTFPVHVVYDGPGVPSEHDSTGIGPAAGLLAAHHQDESAHWLVVACDYPFISLAALSQLRCEWTEPVICFENRDGFCEPLLSIWSPEALRALKENIQNGILGPSAVVKRLRGKTIRPREEKSIFNVNTPADLELASNMEATPQASS</sequence>
<dbReference type="AlphaFoldDB" id="A0A9P3BGX4"/>
<accession>A0A9P3BGX4</accession>
<keyword evidence="6" id="KW-0342">GTP-binding</keyword>
<dbReference type="InterPro" id="IPR013482">
    <property type="entry name" value="Molybde_CF_guanTrfase"/>
</dbReference>
<keyword evidence="4" id="KW-0547">Nucleotide-binding</keyword>
<dbReference type="GO" id="GO:0046872">
    <property type="term" value="F:metal ion binding"/>
    <property type="evidence" value="ECO:0007669"/>
    <property type="project" value="UniProtKB-KW"/>
</dbReference>
<evidence type="ECO:0000256" key="6">
    <source>
        <dbReference type="ARBA" id="ARBA00023134"/>
    </source>
</evidence>
<dbReference type="PANTHER" id="PTHR19136">
    <property type="entry name" value="MOLYBDENUM COFACTOR GUANYLYLTRANSFERASE"/>
    <property type="match status" value="1"/>
</dbReference>
<dbReference type="GeneID" id="67005640"/>
<organism evidence="10 11">
    <name type="scientific">Aspergillus pseudoviridinutans</name>
    <dbReference type="NCBI Taxonomy" id="1517512"/>
    <lineage>
        <taxon>Eukaryota</taxon>
        <taxon>Fungi</taxon>
        <taxon>Dikarya</taxon>
        <taxon>Ascomycota</taxon>
        <taxon>Pezizomycotina</taxon>
        <taxon>Eurotiomycetes</taxon>
        <taxon>Eurotiomycetidae</taxon>
        <taxon>Eurotiales</taxon>
        <taxon>Aspergillaceae</taxon>
        <taxon>Aspergillus</taxon>
        <taxon>Aspergillus subgen. Fumigati</taxon>
    </lineage>
</organism>
<dbReference type="RefSeq" id="XP_043158859.1">
    <property type="nucleotide sequence ID" value="XM_043302924.1"/>
</dbReference>
<evidence type="ECO:0000256" key="4">
    <source>
        <dbReference type="ARBA" id="ARBA00022741"/>
    </source>
</evidence>
<keyword evidence="2" id="KW-0808">Transferase</keyword>
<dbReference type="Pfam" id="PF12804">
    <property type="entry name" value="NTP_transf_3"/>
    <property type="match status" value="1"/>
</dbReference>
<dbReference type="GO" id="GO:0016779">
    <property type="term" value="F:nucleotidyltransferase activity"/>
    <property type="evidence" value="ECO:0007669"/>
    <property type="project" value="TreeGrafter"/>
</dbReference>
<dbReference type="Proteomes" id="UP001043456">
    <property type="component" value="Unassembled WGS sequence"/>
</dbReference>
<reference evidence="10 11" key="1">
    <citation type="submission" date="2018-10" db="EMBL/GenBank/DDBJ databases">
        <title>Pan-genome distribution and transcriptional activeness of fungal secondary metabolism genes in Aspergillus section Fumigati.</title>
        <authorList>
            <person name="Takahashi H."/>
            <person name="Umemura M."/>
            <person name="Ninomiya A."/>
            <person name="Kusuya Y."/>
            <person name="Urayama S."/>
            <person name="Shimizu M."/>
            <person name="Watanabe A."/>
            <person name="Kamei K."/>
            <person name="Yaguchi T."/>
            <person name="Hagiwara D."/>
        </authorList>
    </citation>
    <scope>NUCLEOTIDE SEQUENCE [LARGE SCALE GENOMIC DNA]</scope>
    <source>
        <strain evidence="10 11">IFM 55266</strain>
    </source>
</reference>
<keyword evidence="3" id="KW-0479">Metal-binding</keyword>
<keyword evidence="1" id="KW-0963">Cytoplasm</keyword>
<evidence type="ECO:0000256" key="2">
    <source>
        <dbReference type="ARBA" id="ARBA00022679"/>
    </source>
</evidence>
<evidence type="ECO:0000259" key="9">
    <source>
        <dbReference type="Pfam" id="PF12804"/>
    </source>
</evidence>
<evidence type="ECO:0000256" key="1">
    <source>
        <dbReference type="ARBA" id="ARBA00022490"/>
    </source>
</evidence>
<dbReference type="PANTHER" id="PTHR19136:SF81">
    <property type="entry name" value="MOLYBDENUM COFACTOR GUANYLYLTRANSFERASE"/>
    <property type="match status" value="1"/>
</dbReference>
<gene>
    <name evidence="10" type="ORF">Asppvi_007030</name>
</gene>
<evidence type="ECO:0000256" key="8">
    <source>
        <dbReference type="SAM" id="MobiDB-lite"/>
    </source>
</evidence>
<feature type="region of interest" description="Disordered" evidence="8">
    <location>
        <begin position="1"/>
        <end position="65"/>
    </location>
</feature>